<sequence length="140" mass="13873">FTMGRFTVVVALSLVAVALAAPRDRRQAYLAQPFARAAPAIAGAQQTPGGHVTGTSASISIHASPTINTAVPVAAPVVPVAAAAAPLEFVQPSPLIAAPLPADLALLTFAQPAAFPAVPAPGAFDPALFGALPTAVPVRA</sequence>
<organism evidence="2 3">
    <name type="scientific">Pristionchus fissidentatus</name>
    <dbReference type="NCBI Taxonomy" id="1538716"/>
    <lineage>
        <taxon>Eukaryota</taxon>
        <taxon>Metazoa</taxon>
        <taxon>Ecdysozoa</taxon>
        <taxon>Nematoda</taxon>
        <taxon>Chromadorea</taxon>
        <taxon>Rhabditida</taxon>
        <taxon>Rhabditina</taxon>
        <taxon>Diplogasteromorpha</taxon>
        <taxon>Diplogasteroidea</taxon>
        <taxon>Neodiplogasteridae</taxon>
        <taxon>Pristionchus</taxon>
    </lineage>
</organism>
<evidence type="ECO:0000313" key="2">
    <source>
        <dbReference type="EMBL" id="GMT25764.1"/>
    </source>
</evidence>
<gene>
    <name evidence="2" type="ORF">PFISCL1PPCAC_17061</name>
</gene>
<keyword evidence="3" id="KW-1185">Reference proteome</keyword>
<proteinExistence type="predicted"/>
<feature type="non-terminal residue" evidence="2">
    <location>
        <position position="1"/>
    </location>
</feature>
<name>A0AAV5W7C3_9BILA</name>
<dbReference type="EMBL" id="BTSY01000004">
    <property type="protein sequence ID" value="GMT25764.1"/>
    <property type="molecule type" value="Genomic_DNA"/>
</dbReference>
<reference evidence="2" key="1">
    <citation type="submission" date="2023-10" db="EMBL/GenBank/DDBJ databases">
        <title>Genome assembly of Pristionchus species.</title>
        <authorList>
            <person name="Yoshida K."/>
            <person name="Sommer R.J."/>
        </authorList>
    </citation>
    <scope>NUCLEOTIDE SEQUENCE</scope>
    <source>
        <strain evidence="2">RS5133</strain>
    </source>
</reference>
<evidence type="ECO:0000313" key="3">
    <source>
        <dbReference type="Proteomes" id="UP001432322"/>
    </source>
</evidence>
<dbReference type="Proteomes" id="UP001432322">
    <property type="component" value="Unassembled WGS sequence"/>
</dbReference>
<keyword evidence="1" id="KW-0732">Signal</keyword>
<feature type="chain" id="PRO_5043675007" evidence="1">
    <location>
        <begin position="21"/>
        <end position="140"/>
    </location>
</feature>
<protein>
    <submittedName>
        <fullName evidence="2">Uncharacterized protein</fullName>
    </submittedName>
</protein>
<feature type="signal peptide" evidence="1">
    <location>
        <begin position="1"/>
        <end position="20"/>
    </location>
</feature>
<accession>A0AAV5W7C3</accession>
<comment type="caution">
    <text evidence="2">The sequence shown here is derived from an EMBL/GenBank/DDBJ whole genome shotgun (WGS) entry which is preliminary data.</text>
</comment>
<dbReference type="AlphaFoldDB" id="A0AAV5W7C3"/>
<evidence type="ECO:0000256" key="1">
    <source>
        <dbReference type="SAM" id="SignalP"/>
    </source>
</evidence>